<dbReference type="InterPro" id="IPR000887">
    <property type="entry name" value="Aldlse_KDPG_KHG"/>
</dbReference>
<dbReference type="Gene3D" id="3.20.20.70">
    <property type="entry name" value="Aldolase class I"/>
    <property type="match status" value="1"/>
</dbReference>
<evidence type="ECO:0000256" key="2">
    <source>
        <dbReference type="ARBA" id="ARBA00006906"/>
    </source>
</evidence>
<comment type="caution">
    <text evidence="6">The sequence shown here is derived from an EMBL/GenBank/DDBJ whole genome shotgun (WGS) entry which is preliminary data.</text>
</comment>
<accession>A0A917HQP3</accession>
<evidence type="ECO:0000256" key="5">
    <source>
        <dbReference type="ARBA" id="ARBA00023277"/>
    </source>
</evidence>
<dbReference type="NCBIfam" id="NF005119">
    <property type="entry name" value="PRK06552.1"/>
    <property type="match status" value="1"/>
</dbReference>
<evidence type="ECO:0000256" key="4">
    <source>
        <dbReference type="ARBA" id="ARBA00023239"/>
    </source>
</evidence>
<dbReference type="GO" id="GO:0016829">
    <property type="term" value="F:lyase activity"/>
    <property type="evidence" value="ECO:0007669"/>
    <property type="project" value="UniProtKB-KW"/>
</dbReference>
<dbReference type="SUPFAM" id="SSF51569">
    <property type="entry name" value="Aldolase"/>
    <property type="match status" value="1"/>
</dbReference>
<dbReference type="PANTHER" id="PTHR30246">
    <property type="entry name" value="2-KETO-3-DEOXY-6-PHOSPHOGLUCONATE ALDOLASE"/>
    <property type="match status" value="1"/>
</dbReference>
<sequence>MNLKIQGKELEMRKEEVLKSLREIGLVPVLRAESVDKALALAEAIAAGGVTVLEITMTVPGAIQVMRKLAEQRPDILIGAGTVLDAETARMCILEGAKFVVSPALNLQTIEMCHRYSVAVLPGALTPTEIVTAWQAGADVVKVFPASAMGGAKYLTALKGPLPQVDLIPTGGVSLATAAEFLNAGAFALGVGSDLVDAKAMAAGKPEVVTETARKYLAIVNEHRSAKKA</sequence>
<evidence type="ECO:0000313" key="7">
    <source>
        <dbReference type="Proteomes" id="UP000647241"/>
    </source>
</evidence>
<evidence type="ECO:0000256" key="1">
    <source>
        <dbReference type="ARBA" id="ARBA00004761"/>
    </source>
</evidence>
<comment type="pathway">
    <text evidence="1">Carbohydrate acid metabolism.</text>
</comment>
<organism evidence="6 7">
    <name type="scientific">Edaphobacter dinghuensis</name>
    <dbReference type="NCBI Taxonomy" id="1560005"/>
    <lineage>
        <taxon>Bacteria</taxon>
        <taxon>Pseudomonadati</taxon>
        <taxon>Acidobacteriota</taxon>
        <taxon>Terriglobia</taxon>
        <taxon>Terriglobales</taxon>
        <taxon>Acidobacteriaceae</taxon>
        <taxon>Edaphobacter</taxon>
    </lineage>
</organism>
<dbReference type="AlphaFoldDB" id="A0A917HQP3"/>
<keyword evidence="5" id="KW-0119">Carbohydrate metabolism</keyword>
<dbReference type="Pfam" id="PF01081">
    <property type="entry name" value="Aldolase"/>
    <property type="match status" value="1"/>
</dbReference>
<dbReference type="EMBL" id="BMGT01000003">
    <property type="protein sequence ID" value="GGG86263.1"/>
    <property type="molecule type" value="Genomic_DNA"/>
</dbReference>
<dbReference type="InterPro" id="IPR013785">
    <property type="entry name" value="Aldolase_TIM"/>
</dbReference>
<keyword evidence="7" id="KW-1185">Reference proteome</keyword>
<reference evidence="6" key="1">
    <citation type="journal article" date="2014" name="Int. J. Syst. Evol. Microbiol.">
        <title>Complete genome sequence of Corynebacterium casei LMG S-19264T (=DSM 44701T), isolated from a smear-ripened cheese.</title>
        <authorList>
            <consortium name="US DOE Joint Genome Institute (JGI-PGF)"/>
            <person name="Walter F."/>
            <person name="Albersmeier A."/>
            <person name="Kalinowski J."/>
            <person name="Ruckert C."/>
        </authorList>
    </citation>
    <scope>NUCLEOTIDE SEQUENCE</scope>
    <source>
        <strain evidence="6">CGMCC 1.12997</strain>
    </source>
</reference>
<name>A0A917HQP3_9BACT</name>
<comment type="similarity">
    <text evidence="2">Belongs to the KHG/KDPG aldolase family.</text>
</comment>
<dbReference type="Proteomes" id="UP000647241">
    <property type="component" value="Unassembled WGS sequence"/>
</dbReference>
<gene>
    <name evidence="6" type="ORF">GCM10011585_32720</name>
</gene>
<proteinExistence type="inferred from homology"/>
<evidence type="ECO:0000256" key="3">
    <source>
        <dbReference type="ARBA" id="ARBA00011233"/>
    </source>
</evidence>
<keyword evidence="4" id="KW-0456">Lyase</keyword>
<evidence type="ECO:0000313" key="6">
    <source>
        <dbReference type="EMBL" id="GGG86263.1"/>
    </source>
</evidence>
<dbReference type="CDD" id="cd00452">
    <property type="entry name" value="KDPG_aldolase"/>
    <property type="match status" value="1"/>
</dbReference>
<protein>
    <submittedName>
        <fullName evidence="6">2-dehydro-3-deoxy-phosphogluconate aldolase</fullName>
    </submittedName>
</protein>
<dbReference type="NCBIfam" id="TIGR01182">
    <property type="entry name" value="eda"/>
    <property type="match status" value="1"/>
</dbReference>
<comment type="subunit">
    <text evidence="3">Homotrimer.</text>
</comment>
<dbReference type="PANTHER" id="PTHR30246:SF1">
    <property type="entry name" value="2-DEHYDRO-3-DEOXY-6-PHOSPHOGALACTONATE ALDOLASE-RELATED"/>
    <property type="match status" value="1"/>
</dbReference>
<reference evidence="6" key="2">
    <citation type="submission" date="2020-09" db="EMBL/GenBank/DDBJ databases">
        <authorList>
            <person name="Sun Q."/>
            <person name="Zhou Y."/>
        </authorList>
    </citation>
    <scope>NUCLEOTIDE SEQUENCE</scope>
    <source>
        <strain evidence="6">CGMCC 1.12997</strain>
    </source>
</reference>